<protein>
    <submittedName>
        <fullName evidence="2">Uncharacterized protein</fullName>
    </submittedName>
</protein>
<reference evidence="2" key="1">
    <citation type="submission" date="2008-06" db="EMBL/GenBank/DDBJ databases">
        <authorList>
            <person name="Lorenzi H."/>
            <person name="Inman J."/>
            <person name="Miller J."/>
            <person name="Schobel S."/>
            <person name="Amedeo P."/>
            <person name="Caler E.V."/>
            <person name="da Silva J."/>
        </authorList>
    </citation>
    <scope>NUCLEOTIDE SEQUENCE [LARGE SCALE GENOMIC DNA]</scope>
    <source>
        <strain evidence="2">RN66</strain>
    </source>
</reference>
<gene>
    <name evidence="2" type="ORF">CMU_037490</name>
</gene>
<feature type="transmembrane region" description="Helical" evidence="1">
    <location>
        <begin position="35"/>
        <end position="55"/>
    </location>
</feature>
<dbReference type="VEuPathDB" id="CryptoDB:CMU_037490"/>
<dbReference type="Proteomes" id="UP000001460">
    <property type="component" value="Unassembled WGS sequence"/>
</dbReference>
<keyword evidence="1" id="KW-1133">Transmembrane helix</keyword>
<dbReference type="EMBL" id="DS989733">
    <property type="protein sequence ID" value="EEA07575.1"/>
    <property type="molecule type" value="Genomic_DNA"/>
</dbReference>
<dbReference type="GeneID" id="6996835"/>
<name>B6AH84_CRYMR</name>
<keyword evidence="1" id="KW-0472">Membrane</keyword>
<evidence type="ECO:0000256" key="1">
    <source>
        <dbReference type="SAM" id="Phobius"/>
    </source>
</evidence>
<evidence type="ECO:0000313" key="2">
    <source>
        <dbReference type="EMBL" id="EEA07575.1"/>
    </source>
</evidence>
<dbReference type="RefSeq" id="XP_002141924.1">
    <property type="nucleotide sequence ID" value="XM_002141888.1"/>
</dbReference>
<dbReference type="OMA" id="CILATIE"/>
<organism evidence="2 3">
    <name type="scientific">Cryptosporidium muris (strain RN66)</name>
    <dbReference type="NCBI Taxonomy" id="441375"/>
    <lineage>
        <taxon>Eukaryota</taxon>
        <taxon>Sar</taxon>
        <taxon>Alveolata</taxon>
        <taxon>Apicomplexa</taxon>
        <taxon>Conoidasida</taxon>
        <taxon>Coccidia</taxon>
        <taxon>Eucoccidiorida</taxon>
        <taxon>Eimeriorina</taxon>
        <taxon>Cryptosporidiidae</taxon>
        <taxon>Cryptosporidium</taxon>
    </lineage>
</organism>
<keyword evidence="3" id="KW-1185">Reference proteome</keyword>
<keyword evidence="1" id="KW-0812">Transmembrane</keyword>
<dbReference type="OrthoDB" id="339091at2759"/>
<sequence length="2294" mass="265487">MKSFIYQDVPLLNKIFMYKYRIMNKFIIIYLKNNVITNFCRFFLGIITILRFIIYTECYKDNFGKSSYYPETLGNNGLIPQYQQESINPFDPRTFIQSPVLVPTIIPKTETAKRLAEQLFQIQIGGIPSNNLEINSATKLGLSELSNSIVTDMKDIPKAFKVDSINITKKKDKKNKKYKKKKKSSERIYKVPENRLEEYFLPFNVSTLKDIKKLGEATYTPIPIRDYSEELWGDVNYKNLESLNIKLLEPSRNGINTFRTSAECLNLYEDAYQDKKKINQFIGSPEILVTLARQAAMQLRTTLGVDDIFLLTEDVCLGLRMILYLSHPLRTKENCCNSLIAATRYEDYIEQIDKLTPSDFLDSKFGDFMYICGEVFKFPNPSISNSGVTIISSKDLFNMFNLLSAPDDLRYYNRLPLPHKKAALKVQSSYLKHTQKTIMFDSAAAAIFLLNEIHPTDHSLMQCTEILNACLIIQNIEAKPQIDEDIAKRICEDIGIKDNNQIYPRYSTNVLLLALKRATHLTKDIDGGFLVSTKLSRDSLVSYSSKGIPERASEVIIWSQIGKVLSDGTILSTSIPICTGLMAIELNRALSLYPNISQFLKISGLSRIKLTVEDICNIAKVAKFYKIELQNLIRQKKSSEYGLNDIFPLAISRILRNLNLEVFSFSVCKNIYKEFFEEEDIILRSVKGLTKDLRLSSFYSKPPFDYPNGFPLSHWKVKKYSLSDTNGGSWKSLIDPDCSTLPHYLRNRVILFVAYLLSFWKFKMNTGTEQPIDDIKDVCIAFINSISNSSPLYKELGKQLQVSWLKEVYPDGTSENYLEYIWKNFVRYEQSIFPMGEESEDEYIQRIYHNSLIPEPLYKEDWLNIELPTQFDLPDLLERMKFQVIPVSILSTLDKIEQNRIQLIRAFLELFFENTYLFPITISSEEIYEVLSAHSIQSEDTLDVIFYDVLSKNLDRNWLNMPVMTHAIYKLLEYLKYLKQDVSNQIGREATDNDIFSSSRAIFIHGCWLIKSPQPSFSKATVLQMRQLKGYPKYILNKARYIQVYFLKAFERILQHELNLSIADVIKALISNPEDNEFVKTLTHLLRNDPEQDFIYEDIIEEIYKVCKTFSYYHYNMRGALSDEQAFAASRVIYKPKIGWVFLPPNVPDFTKLIPISQIFSSHKESDDSNNIVEAYTWGSLLNYLKNESMDIWRVNRSISMCTFFNYWIEHFYPNKKSVPLLPKQCILATIEILKKNKKTTSNVIEVFSLKLAKNWLTNLEIKNMLSAFESYELEQKPLNMNKKQWLINLYRIPQIEEPKDTSETNLKLPNPPKFGVLGKLTEDFGIVSKVEVKISIPGSLYDQEIENLSGFLESFSKHYLQRFDPVLITQLDNINFKLIIEDNIKRGVNLSESIFDNIPKGHFSKAICNKIATGFFDYININFAYSNEETIIQLFKRFSSQRVITDEGYLPFDIPLGIVSGTLEDKSPYNSLSFEVVNFARLLIAYFNDDAIDKNLDVLKEKCVGAALKLMNSGGITLETALKQSCSPLYIWLTPQMLSMLITGFLTFCEIKFVSFPQNQIDGRSLLDYINKSFRFPIASFNKSLNTWILPSQIINSSEKINIEDKMKYSIMKTIGDIEAETNTVISFSFSACDGLTVSQLNRLLAMAHYFRICTSDLADETLIFDMNIWCYVGRQMKLHQIHTLSSILTHYLNLENLNIINTKVLLKSFFHLEKLWLDVSSLESPTQAMHNFYSSHFLSIGKINEAKHKNTLFCPTLITDKDISELKQLHQSRELVHRGIALCAFIEGYLVEVYGVVSSVEKFIIHNALDNMHPISETDTKIVDAIKSVVPGISPLVIADIISAFQEFENRSATNIKQLEEYYKNKNCEFKSGVWDWKYSPQYPHRKVDPTSTFVTFSGAEINRMITFLAFFNESLLGNFENKLLGMSVSLQEVATLFKIMDRMAKNSDLQIIFYEILNDTNKFKPWLKYGIVATIIKNFLKWERSNIDHISTDMSTIKLPKEVVESKYAIAGVARNNGKWLWLSWLKHYDFNSKLGQIAPAVEFAEIQENRDEIATLFAQYFFQEVGSIIIPFSTKKIKQILSIKMEKQEFILYQLFIKSWRLYERDIILLCEDKVNEIYESKYVFNSNGLRRFISHLPYFGNMEYQYKDRELAKEIAKDMYGVFIYNKSVIHRIEALDIFIGIGINKIFKKQGLEHSLNRIKLAEVFKNKLHITLDELDDQVIQSISEELYDGNEYEALKRLIQAFTKFESDMINNGISLELLYKKSIVLPIKDQFQFLHNLGRYMSEVK</sequence>
<proteinExistence type="predicted"/>
<evidence type="ECO:0000313" key="3">
    <source>
        <dbReference type="Proteomes" id="UP000001460"/>
    </source>
</evidence>
<accession>B6AH84</accession>